<keyword evidence="2" id="KW-1185">Reference proteome</keyword>
<dbReference type="Pfam" id="PF14022">
    <property type="entry name" value="DUF4238"/>
    <property type="match status" value="1"/>
</dbReference>
<organism evidence="1 2">
    <name type="scientific">Pseudoxanthomonas wuyuanensis</name>
    <dbReference type="NCBI Taxonomy" id="1073196"/>
    <lineage>
        <taxon>Bacteria</taxon>
        <taxon>Pseudomonadati</taxon>
        <taxon>Pseudomonadota</taxon>
        <taxon>Gammaproteobacteria</taxon>
        <taxon>Lysobacterales</taxon>
        <taxon>Lysobacteraceae</taxon>
        <taxon>Pseudoxanthomonas</taxon>
    </lineage>
</organism>
<evidence type="ECO:0008006" key="3">
    <source>
        <dbReference type="Google" id="ProtNLM"/>
    </source>
</evidence>
<evidence type="ECO:0000313" key="2">
    <source>
        <dbReference type="Proteomes" id="UP000219374"/>
    </source>
</evidence>
<accession>A0A286CXV1</accession>
<dbReference type="AlphaFoldDB" id="A0A286CXV1"/>
<gene>
    <name evidence="1" type="ORF">SAMN06296416_101521</name>
</gene>
<proteinExistence type="predicted"/>
<dbReference type="RefSeq" id="WP_097120304.1">
    <property type="nucleotide sequence ID" value="NZ_OCND01000001.1"/>
</dbReference>
<reference evidence="1 2" key="1">
    <citation type="submission" date="2017-09" db="EMBL/GenBank/DDBJ databases">
        <authorList>
            <person name="Ehlers B."/>
            <person name="Leendertz F.H."/>
        </authorList>
    </citation>
    <scope>NUCLEOTIDE SEQUENCE [LARGE SCALE GENOMIC DNA]</scope>
    <source>
        <strain evidence="1 2">CGMCC 1.10978</strain>
    </source>
</reference>
<dbReference type="Proteomes" id="UP000219374">
    <property type="component" value="Unassembled WGS sequence"/>
</dbReference>
<sequence>MSSAEEEKNKHHFVPMVYLKRFCNPQGELFTYRKDYPRRPKLRHPSQVGYEFHYYRQPTSDGGWDSNSIEDFLGRSVEDGWNDLVDYLLTREPLASQHYNRLAEFIAAQYARVPSTRNAYERLHAERLHHKLRYNIATGRIVLPPPPPALAEAVFQSESGELVDQLRFAVDPHASIHAIPEAITHAESVFNKSTFFLLHNTSGIPFVTSDNPVVWFDPTLPPDRLLPYVHQPDGHVLLLFPVTPWLLVYGATGYDVPDDWTHVDVSDADKVQQMNSMICRFAYERVFASSRQSDEVVLAHAELSPTMRTHAVTHPGNAPVMFWHWVFDKRWHKAPWNDGKDDRA</sequence>
<dbReference type="InterPro" id="IPR025332">
    <property type="entry name" value="DUF4238"/>
</dbReference>
<evidence type="ECO:0000313" key="1">
    <source>
        <dbReference type="EMBL" id="SOD51236.1"/>
    </source>
</evidence>
<protein>
    <recommendedName>
        <fullName evidence="3">DUF4238 domain-containing protein</fullName>
    </recommendedName>
</protein>
<dbReference type="OrthoDB" id="7864018at2"/>
<dbReference type="EMBL" id="OCND01000001">
    <property type="protein sequence ID" value="SOD51236.1"/>
    <property type="molecule type" value="Genomic_DNA"/>
</dbReference>
<name>A0A286CXV1_9GAMM</name>